<evidence type="ECO:0000259" key="5">
    <source>
        <dbReference type="Pfam" id="PF25954"/>
    </source>
</evidence>
<dbReference type="AlphaFoldDB" id="A0A175R7T1"/>
<evidence type="ECO:0000259" key="4">
    <source>
        <dbReference type="Pfam" id="PF25917"/>
    </source>
</evidence>
<feature type="chain" id="PRO_5008041668" evidence="3">
    <location>
        <begin position="25"/>
        <end position="397"/>
    </location>
</feature>
<feature type="signal peptide" evidence="3">
    <location>
        <begin position="1"/>
        <end position="24"/>
    </location>
</feature>
<dbReference type="EMBL" id="LDPZ01000023">
    <property type="protein sequence ID" value="KTQ95385.1"/>
    <property type="molecule type" value="Genomic_DNA"/>
</dbReference>
<comment type="caution">
    <text evidence="7">The sequence shown here is derived from an EMBL/GenBank/DDBJ whole genome shotgun (WGS) entry which is preliminary data.</text>
</comment>
<name>A0A175R7T1_9HYPH</name>
<dbReference type="Gene3D" id="2.40.50.100">
    <property type="match status" value="1"/>
</dbReference>
<reference evidence="7 8" key="1">
    <citation type="journal article" date="2016" name="Front. Microbiol.">
        <title>Genomic Resource of Rice Seed Associated Bacteria.</title>
        <authorList>
            <person name="Midha S."/>
            <person name="Bansal K."/>
            <person name="Sharma S."/>
            <person name="Kumar N."/>
            <person name="Patil P.P."/>
            <person name="Chaudhry V."/>
            <person name="Patil P.B."/>
        </authorList>
    </citation>
    <scope>NUCLEOTIDE SEQUENCE [LARGE SCALE GENOMIC DNA]</scope>
    <source>
        <strain evidence="7 8">NS226</strain>
    </source>
</reference>
<evidence type="ECO:0000256" key="2">
    <source>
        <dbReference type="SAM" id="Coils"/>
    </source>
</evidence>
<dbReference type="SUPFAM" id="SSF111369">
    <property type="entry name" value="HlyD-like secretion proteins"/>
    <property type="match status" value="1"/>
</dbReference>
<sequence>MLRCLALSLAASVALSGLTAPTFAAEPAAPIAAPPPPNISVLTAEPRELVASVTVTGTLTPRETVTVGADVDGLRVRELLVDEGDEVKAGQVLARLETDMIDVNLARSASQVARAEAAIQQAKAAITEAEPASVEADASLKRTRALSDKGIVGQDVLDTRISAAATAAARLASARQNVALSEADLAATRAERAELELRRSKAEIRAPTDGLVLRRVAQLGQIVSAAGGGLFEIARDGLVELDADVSETALGTIRKGEPAEVTAAGGIKSQGEVRLVSPRVEQASRLGRVRIALPKEAALRVGAFARAVIETDRSTGVTVPRTAVNTGPQGDFVQVVSNGVVATRTVTTGVSTGSAVEIRSGLQAGESVVAVAGTFVRDGDKVTPVPVETLETAEAKR</sequence>
<dbReference type="GO" id="GO:1990281">
    <property type="term" value="C:efflux pump complex"/>
    <property type="evidence" value="ECO:0007669"/>
    <property type="project" value="TreeGrafter"/>
</dbReference>
<feature type="domain" description="Multidrug resistance protein MdtA-like barrel-sandwich hybrid" evidence="4">
    <location>
        <begin position="63"/>
        <end position="226"/>
    </location>
</feature>
<dbReference type="Gene3D" id="2.40.420.20">
    <property type="match status" value="1"/>
</dbReference>
<comment type="similarity">
    <text evidence="1">Belongs to the membrane fusion protein (MFP) (TC 8.A.1) family.</text>
</comment>
<keyword evidence="3" id="KW-0732">Signal</keyword>
<dbReference type="NCBIfam" id="TIGR01730">
    <property type="entry name" value="RND_mfp"/>
    <property type="match status" value="1"/>
</dbReference>
<evidence type="ECO:0000259" key="6">
    <source>
        <dbReference type="Pfam" id="PF25989"/>
    </source>
</evidence>
<feature type="domain" description="YknX-like C-terminal permuted SH3-like" evidence="6">
    <location>
        <begin position="317"/>
        <end position="383"/>
    </location>
</feature>
<dbReference type="InterPro" id="IPR058792">
    <property type="entry name" value="Beta-barrel_RND_2"/>
</dbReference>
<dbReference type="STRING" id="401562.NS365_19165"/>
<dbReference type="PANTHER" id="PTHR30469:SF15">
    <property type="entry name" value="HLYD FAMILY OF SECRETION PROTEINS"/>
    <property type="match status" value="1"/>
</dbReference>
<accession>A0A175R7T1</accession>
<evidence type="ECO:0000256" key="1">
    <source>
        <dbReference type="ARBA" id="ARBA00009477"/>
    </source>
</evidence>
<dbReference type="RefSeq" id="WP_058635235.1">
    <property type="nucleotide sequence ID" value="NZ_LDPZ01000023.1"/>
</dbReference>
<keyword evidence="2" id="KW-0175">Coiled coil</keyword>
<feature type="domain" description="CusB-like beta-barrel" evidence="5">
    <location>
        <begin position="241"/>
        <end position="310"/>
    </location>
</feature>
<dbReference type="InterPro" id="IPR006143">
    <property type="entry name" value="RND_pump_MFP"/>
</dbReference>
<dbReference type="Pfam" id="PF25954">
    <property type="entry name" value="Beta-barrel_RND_2"/>
    <property type="match status" value="1"/>
</dbReference>
<dbReference type="Pfam" id="PF25917">
    <property type="entry name" value="BSH_RND"/>
    <property type="match status" value="1"/>
</dbReference>
<feature type="coiled-coil region" evidence="2">
    <location>
        <begin position="171"/>
        <end position="205"/>
    </location>
</feature>
<dbReference type="InterPro" id="IPR058637">
    <property type="entry name" value="YknX-like_C"/>
</dbReference>
<dbReference type="Gene3D" id="1.10.287.470">
    <property type="entry name" value="Helix hairpin bin"/>
    <property type="match status" value="1"/>
</dbReference>
<evidence type="ECO:0000313" key="7">
    <source>
        <dbReference type="EMBL" id="KTQ95385.1"/>
    </source>
</evidence>
<proteinExistence type="inferred from homology"/>
<dbReference type="InterPro" id="IPR058625">
    <property type="entry name" value="MdtA-like_BSH"/>
</dbReference>
<dbReference type="PANTHER" id="PTHR30469">
    <property type="entry name" value="MULTIDRUG RESISTANCE PROTEIN MDTA"/>
    <property type="match status" value="1"/>
</dbReference>
<evidence type="ECO:0000313" key="8">
    <source>
        <dbReference type="Proteomes" id="UP000078272"/>
    </source>
</evidence>
<gene>
    <name evidence="7" type="ORF">NS226_12375</name>
</gene>
<organism evidence="7 8">
    <name type="scientific">Aureimonas ureilytica</name>
    <dbReference type="NCBI Taxonomy" id="401562"/>
    <lineage>
        <taxon>Bacteria</taxon>
        <taxon>Pseudomonadati</taxon>
        <taxon>Pseudomonadota</taxon>
        <taxon>Alphaproteobacteria</taxon>
        <taxon>Hyphomicrobiales</taxon>
        <taxon>Aurantimonadaceae</taxon>
        <taxon>Aureimonas</taxon>
    </lineage>
</organism>
<evidence type="ECO:0000256" key="3">
    <source>
        <dbReference type="SAM" id="SignalP"/>
    </source>
</evidence>
<dbReference type="OrthoDB" id="7422354at2"/>
<protein>
    <submittedName>
        <fullName evidence="7">MFP transporter</fullName>
    </submittedName>
</protein>
<dbReference type="PATRIC" id="fig|401562.3.peg.2026"/>
<dbReference type="GO" id="GO:0015562">
    <property type="term" value="F:efflux transmembrane transporter activity"/>
    <property type="evidence" value="ECO:0007669"/>
    <property type="project" value="TreeGrafter"/>
</dbReference>
<dbReference type="Gene3D" id="2.40.30.170">
    <property type="match status" value="1"/>
</dbReference>
<dbReference type="Proteomes" id="UP000078272">
    <property type="component" value="Unassembled WGS sequence"/>
</dbReference>
<dbReference type="Pfam" id="PF25989">
    <property type="entry name" value="YknX_C"/>
    <property type="match status" value="1"/>
</dbReference>